<name>A0A2P2N094_RHIMU</name>
<protein>
    <submittedName>
        <fullName evidence="1">Uncharacterized protein</fullName>
    </submittedName>
</protein>
<dbReference type="AlphaFoldDB" id="A0A2P2N094"/>
<dbReference type="EMBL" id="GGEC01055415">
    <property type="protein sequence ID" value="MBX35899.1"/>
    <property type="molecule type" value="Transcribed_RNA"/>
</dbReference>
<sequence length="31" mass="3393">MPGQFGGTSFPSMVRILDPDYVVGSSERQMC</sequence>
<proteinExistence type="predicted"/>
<reference evidence="1" key="1">
    <citation type="submission" date="2018-02" db="EMBL/GenBank/DDBJ databases">
        <title>Rhizophora mucronata_Transcriptome.</title>
        <authorList>
            <person name="Meera S.P."/>
            <person name="Sreeshan A."/>
            <person name="Augustine A."/>
        </authorList>
    </citation>
    <scope>NUCLEOTIDE SEQUENCE</scope>
    <source>
        <tissue evidence="1">Leaf</tissue>
    </source>
</reference>
<organism evidence="1">
    <name type="scientific">Rhizophora mucronata</name>
    <name type="common">Asiatic mangrove</name>
    <dbReference type="NCBI Taxonomy" id="61149"/>
    <lineage>
        <taxon>Eukaryota</taxon>
        <taxon>Viridiplantae</taxon>
        <taxon>Streptophyta</taxon>
        <taxon>Embryophyta</taxon>
        <taxon>Tracheophyta</taxon>
        <taxon>Spermatophyta</taxon>
        <taxon>Magnoliopsida</taxon>
        <taxon>eudicotyledons</taxon>
        <taxon>Gunneridae</taxon>
        <taxon>Pentapetalae</taxon>
        <taxon>rosids</taxon>
        <taxon>fabids</taxon>
        <taxon>Malpighiales</taxon>
        <taxon>Rhizophoraceae</taxon>
        <taxon>Rhizophora</taxon>
    </lineage>
</organism>
<accession>A0A2P2N094</accession>
<evidence type="ECO:0000313" key="1">
    <source>
        <dbReference type="EMBL" id="MBX35899.1"/>
    </source>
</evidence>